<dbReference type="Proteomes" id="UP000649617">
    <property type="component" value="Unassembled WGS sequence"/>
</dbReference>
<feature type="region of interest" description="Disordered" evidence="1">
    <location>
        <begin position="1"/>
        <end position="20"/>
    </location>
</feature>
<feature type="compositionally biased region" description="Basic and acidic residues" evidence="1">
    <location>
        <begin position="274"/>
        <end position="287"/>
    </location>
</feature>
<dbReference type="EMBL" id="CAJNIZ010004736">
    <property type="protein sequence ID" value="CAE7235476.1"/>
    <property type="molecule type" value="Genomic_DNA"/>
</dbReference>
<dbReference type="AlphaFoldDB" id="A0A812KSG8"/>
<sequence>AQAQAEHPPGHRADKAQDRRHELYRAKQDIKRLEDRLVEVKDQCQLEKRVMALEHQKKISDMLAQQAAVMLNHQAELGKKQEEMDDLKARRKTEEDGLRAEIQSLTSRLQAEEQKKKMATAADLKPWMDANDNFVKQEKEMTAKIDELRNERVKLKKANEALDKELKNAKEENKIIISIYEDEIKKAQGDMLSARFLELLAGQATATVASGTKAGFLFGAAADLLSAQLLQVDEGEPVKKTDDNEGGPVKKTPANEARAQDSKTANVTFADQVTKNKAEKVEGPPKK</sequence>
<proteinExistence type="predicted"/>
<evidence type="ECO:0000256" key="1">
    <source>
        <dbReference type="SAM" id="MobiDB-lite"/>
    </source>
</evidence>
<feature type="region of interest" description="Disordered" evidence="1">
    <location>
        <begin position="235"/>
        <end position="287"/>
    </location>
</feature>
<keyword evidence="3" id="KW-1185">Reference proteome</keyword>
<evidence type="ECO:0000313" key="2">
    <source>
        <dbReference type="EMBL" id="CAE7235476.1"/>
    </source>
</evidence>
<evidence type="ECO:0000313" key="3">
    <source>
        <dbReference type="Proteomes" id="UP000649617"/>
    </source>
</evidence>
<feature type="non-terminal residue" evidence="2">
    <location>
        <position position="1"/>
    </location>
</feature>
<feature type="compositionally biased region" description="Basic and acidic residues" evidence="1">
    <location>
        <begin position="8"/>
        <end position="20"/>
    </location>
</feature>
<feature type="non-terminal residue" evidence="2">
    <location>
        <position position="287"/>
    </location>
</feature>
<organism evidence="2 3">
    <name type="scientific">Symbiodinium pilosum</name>
    <name type="common">Dinoflagellate</name>
    <dbReference type="NCBI Taxonomy" id="2952"/>
    <lineage>
        <taxon>Eukaryota</taxon>
        <taxon>Sar</taxon>
        <taxon>Alveolata</taxon>
        <taxon>Dinophyceae</taxon>
        <taxon>Suessiales</taxon>
        <taxon>Symbiodiniaceae</taxon>
        <taxon>Symbiodinium</taxon>
    </lineage>
</organism>
<name>A0A812KSG8_SYMPI</name>
<reference evidence="2" key="1">
    <citation type="submission" date="2021-02" db="EMBL/GenBank/DDBJ databases">
        <authorList>
            <person name="Dougan E. K."/>
            <person name="Rhodes N."/>
            <person name="Thang M."/>
            <person name="Chan C."/>
        </authorList>
    </citation>
    <scope>NUCLEOTIDE SEQUENCE</scope>
</reference>
<accession>A0A812KSG8</accession>
<comment type="caution">
    <text evidence="2">The sequence shown here is derived from an EMBL/GenBank/DDBJ whole genome shotgun (WGS) entry which is preliminary data.</text>
</comment>
<protein>
    <submittedName>
        <fullName evidence="2">Uncharacterized protein</fullName>
    </submittedName>
</protein>
<gene>
    <name evidence="2" type="ORF">SPIL2461_LOCUS3796</name>
</gene>
<feature type="compositionally biased region" description="Polar residues" evidence="1">
    <location>
        <begin position="262"/>
        <end position="273"/>
    </location>
</feature>